<feature type="compositionally biased region" description="Basic and acidic residues" evidence="2">
    <location>
        <begin position="268"/>
        <end position="278"/>
    </location>
</feature>
<feature type="coiled-coil region" evidence="1">
    <location>
        <begin position="144"/>
        <end position="178"/>
    </location>
</feature>
<keyword evidence="4" id="KW-0614">Plasmid</keyword>
<dbReference type="RefSeq" id="WP_353476505.1">
    <property type="nucleotide sequence ID" value="NZ_CP123388.1"/>
</dbReference>
<sequence>MNTITTAAPDAGAWPSHVRTDHAGFRPILRRDLLRLLRRCRTALGLSTGDVLVLDTLLSFLPCQDRRTRTERPIDPGTLLIVYASNRTVCDRANGMDERVLRRHIARLVAAGLLARRDSATRKRFPLKARGQVTAAYGLDLTPLLLASAKLQEMAEAIELEEEQVRCLRAEALTLRGELLDHAEALSGEALAFTQTAKTLLRRTTLGLSGVRAVLARLRAICGELPCPAPQIPDTSATTEMQPIAGGENRVDTESESGGNGRNVRQVESPRKETYQARRKTGDDIGTLWNECREVAALFPEVPSSANRLREVIYLMGSYVGIGERCLADGLAALSWHGLLRALNHIATNSLRIAKPEAYLARMSREFAAANPA</sequence>
<dbReference type="Pfam" id="PF03428">
    <property type="entry name" value="RP-C"/>
    <property type="match status" value="1"/>
</dbReference>
<keyword evidence="1" id="KW-0175">Coiled coil</keyword>
<name>A0AAU8ARS8_9RHOB</name>
<dbReference type="InterPro" id="IPR005090">
    <property type="entry name" value="RepC_N"/>
</dbReference>
<evidence type="ECO:0000259" key="3">
    <source>
        <dbReference type="Pfam" id="PF03428"/>
    </source>
</evidence>
<evidence type="ECO:0000256" key="1">
    <source>
        <dbReference type="SAM" id="Coils"/>
    </source>
</evidence>
<evidence type="ECO:0000256" key="2">
    <source>
        <dbReference type="SAM" id="MobiDB-lite"/>
    </source>
</evidence>
<feature type="domain" description="Plasmid replication protein C N-terminal" evidence="3">
    <location>
        <begin position="28"/>
        <end position="179"/>
    </location>
</feature>
<organism evidence="4">
    <name type="scientific">Alloyangia sp. H15</name>
    <dbReference type="NCBI Taxonomy" id="3029062"/>
    <lineage>
        <taxon>Bacteria</taxon>
        <taxon>Pseudomonadati</taxon>
        <taxon>Pseudomonadota</taxon>
        <taxon>Alphaproteobacteria</taxon>
        <taxon>Rhodobacterales</taxon>
        <taxon>Roseobacteraceae</taxon>
        <taxon>Alloyangia</taxon>
    </lineage>
</organism>
<dbReference type="EMBL" id="CP123388">
    <property type="protein sequence ID" value="XCC97616.1"/>
    <property type="molecule type" value="Genomic_DNA"/>
</dbReference>
<protein>
    <submittedName>
        <fullName evidence="4">Helix-turn-helix domain-containing protein</fullName>
    </submittedName>
</protein>
<reference evidence="4" key="1">
    <citation type="submission" date="2023-02" db="EMBL/GenBank/DDBJ databases">
        <title>Description and genomic characterization of Salipiger bruguierae sp. nov., isolated from the sediment of mangrove plant Bruguiera sexangula.</title>
        <authorList>
            <person name="Long M."/>
        </authorList>
    </citation>
    <scope>NUCLEOTIDE SEQUENCE</scope>
    <source>
        <strain evidence="4">H15</strain>
        <plasmid evidence="4">unnamed3</plasmid>
    </source>
</reference>
<feature type="region of interest" description="Disordered" evidence="2">
    <location>
        <begin position="244"/>
        <end position="278"/>
    </location>
</feature>
<evidence type="ECO:0000313" key="4">
    <source>
        <dbReference type="EMBL" id="XCC97616.1"/>
    </source>
</evidence>
<gene>
    <name evidence="4" type="ORF">PVT71_26690</name>
</gene>
<accession>A0AAU8ARS8</accession>
<dbReference type="AlphaFoldDB" id="A0AAU8ARS8"/>
<proteinExistence type="predicted"/>
<geneLocation type="plasmid" evidence="4">
    <name>unnamed3</name>
</geneLocation>